<accession>A0A5M8Q8X6</accession>
<dbReference type="InterPro" id="IPR026341">
    <property type="entry name" value="T9SS_type_B"/>
</dbReference>
<keyword evidence="2" id="KW-0732">Signal</keyword>
<dbReference type="EMBL" id="JBGOGF010000007">
    <property type="protein sequence ID" value="MFA1772420.1"/>
    <property type="molecule type" value="Genomic_DNA"/>
</dbReference>
<name>A0A5M8Q8X6_9BACT</name>
<dbReference type="InterPro" id="IPR045829">
    <property type="entry name" value="PKD_6"/>
</dbReference>
<feature type="domain" description="PKD-like" evidence="4">
    <location>
        <begin position="329"/>
        <end position="411"/>
    </location>
</feature>
<evidence type="ECO:0000259" key="3">
    <source>
        <dbReference type="Pfam" id="PF01345"/>
    </source>
</evidence>
<proteinExistence type="inferred from homology"/>
<dbReference type="OrthoDB" id="2582440at2"/>
<dbReference type="NCBIfam" id="TIGR04131">
    <property type="entry name" value="Bac_Flav_CTERM"/>
    <property type="match status" value="1"/>
</dbReference>
<feature type="domain" description="PKD-like" evidence="4">
    <location>
        <begin position="1023"/>
        <end position="1101"/>
    </location>
</feature>
<feature type="domain" description="PKD-like" evidence="4">
    <location>
        <begin position="1293"/>
        <end position="1366"/>
    </location>
</feature>
<dbReference type="EMBL" id="VKKZ01000024">
    <property type="protein sequence ID" value="KAA6431032.1"/>
    <property type="molecule type" value="Genomic_DNA"/>
</dbReference>
<reference evidence="5 7" key="1">
    <citation type="submission" date="2019-07" db="EMBL/GenBank/DDBJ databases">
        <authorList>
            <person name="Qu J.-H."/>
        </authorList>
    </citation>
    <scope>NUCLEOTIDE SEQUENCE [LARGE SCALE GENOMIC DNA]</scope>
    <source>
        <strain evidence="5 7">MDT1-10-3</strain>
    </source>
</reference>
<protein>
    <submittedName>
        <fullName evidence="5">DUF3494 domain-containing protein</fullName>
    </submittedName>
    <submittedName>
        <fullName evidence="6">Ice-binding family protein</fullName>
    </submittedName>
</protein>
<dbReference type="InterPro" id="IPR021884">
    <property type="entry name" value="Ice-bd_prot"/>
</dbReference>
<organism evidence="5 7">
    <name type="scientific">Rufibacter glacialis</name>
    <dbReference type="NCBI Taxonomy" id="1259555"/>
    <lineage>
        <taxon>Bacteria</taxon>
        <taxon>Pseudomonadati</taxon>
        <taxon>Bacteroidota</taxon>
        <taxon>Cytophagia</taxon>
        <taxon>Cytophagales</taxon>
        <taxon>Hymenobacteraceae</taxon>
        <taxon>Rufibacter</taxon>
    </lineage>
</organism>
<evidence type="ECO:0000259" key="4">
    <source>
        <dbReference type="Pfam" id="PF19408"/>
    </source>
</evidence>
<evidence type="ECO:0000256" key="1">
    <source>
        <dbReference type="ARBA" id="ARBA00005445"/>
    </source>
</evidence>
<evidence type="ECO:0000313" key="5">
    <source>
        <dbReference type="EMBL" id="KAA6431032.1"/>
    </source>
</evidence>
<dbReference type="Pfam" id="PF19408">
    <property type="entry name" value="PKD_6"/>
    <property type="match status" value="15"/>
</dbReference>
<evidence type="ECO:0000313" key="6">
    <source>
        <dbReference type="EMBL" id="MFA1772420.1"/>
    </source>
</evidence>
<reference evidence="5 7" key="2">
    <citation type="submission" date="2019-09" db="EMBL/GenBank/DDBJ databases">
        <title>A bacterium isolated from glacier soil.</title>
        <authorList>
            <person name="Liu Q."/>
        </authorList>
    </citation>
    <scope>NUCLEOTIDE SEQUENCE [LARGE SCALE GENOMIC DNA]</scope>
    <source>
        <strain evidence="5 7">MDT1-10-3</strain>
    </source>
</reference>
<feature type="domain" description="PKD-like" evidence="4">
    <location>
        <begin position="592"/>
        <end position="670"/>
    </location>
</feature>
<feature type="domain" description="PKD-like" evidence="4">
    <location>
        <begin position="1198"/>
        <end position="1274"/>
    </location>
</feature>
<dbReference type="RefSeq" id="WP_149100060.1">
    <property type="nucleotide sequence ID" value="NZ_BMMG01000007.1"/>
</dbReference>
<feature type="domain" description="PKD-like" evidence="4">
    <location>
        <begin position="850"/>
        <end position="930"/>
    </location>
</feature>
<feature type="domain" description="DUF11" evidence="3">
    <location>
        <begin position="211"/>
        <end position="323"/>
    </location>
</feature>
<evidence type="ECO:0000313" key="7">
    <source>
        <dbReference type="Proteomes" id="UP000323866"/>
    </source>
</evidence>
<dbReference type="Proteomes" id="UP000323866">
    <property type="component" value="Unassembled WGS sequence"/>
</dbReference>
<keyword evidence="8" id="KW-1185">Reference proteome</keyword>
<dbReference type="Proteomes" id="UP001570846">
    <property type="component" value="Unassembled WGS sequence"/>
</dbReference>
<evidence type="ECO:0000313" key="8">
    <source>
        <dbReference type="Proteomes" id="UP001570846"/>
    </source>
</evidence>
<dbReference type="Pfam" id="PF13585">
    <property type="entry name" value="CHU_C"/>
    <property type="match status" value="1"/>
</dbReference>
<feature type="domain" description="PKD-like" evidence="4">
    <location>
        <begin position="505"/>
        <end position="585"/>
    </location>
</feature>
<dbReference type="InterPro" id="IPR001434">
    <property type="entry name" value="OmcB-like_DUF11"/>
</dbReference>
<feature type="domain" description="PKD-like" evidence="4">
    <location>
        <begin position="1461"/>
        <end position="1539"/>
    </location>
</feature>
<sequence length="1721" mass="175517">MKIRLLLLLFFLFFWSGSFGQVAPVLKALQGVSVAGGAGYESKGGSKVGKRILPSAATAQESWAEVERVYQELKGQKPTATLTGEGLSGAQLLPGVYRVKGNAHLKKTMELMGSKFPGGVFIFQVEGDLTLDPSVAVALRQGIRARNVFWQVAGNVQVGAKSSLAGTVVAAGNISAGKEAQVEGKLLTKAGKVALSNTQVGELRTGTNTSDLEVKYEASSGPYRVGLVVTYTVTLKNLGPHDETNVVLNFETTSGIQLLSAVTSTGSLFDLLRREWVIDEFASGSTATMVVKGSILKPEFSSSIVTVTGNGRDPNILNNTAEGSICATPSQPGPITGLTSLCVNTTGNVYRIAPLLGTRKYTWTLPPGWTITSGEDTNVITVSTGAAEANGTISVRAVNACGEGPESVLDVSTVSFPPPMPSAITGPSDVCVGQRDIIFSIPAIASAVSYTWDLPLGWTIVKGHNSPTVTVNAGLWGGDVKVTAENGCGKSASAKIKVDLSPAAPQRPESISGPEQVCANSTGNTYQIAAVPFATSYTWVVPTGWAIERGQGSATVVVRSGTTPGQITVKAQNSCGISMATTLPVGISAAAPTVGTILGETALCSSTASHTYSLRGMEEATTFVWTVPADWQILSGHGSRTIEVRAGSGGEVKVVASNACGQAAPLVLNVSVNSGPPVMPGIVSGLSAPCSGQEGLVYSVVPVANTTGYTWTVPAGWTIVSGQGEPSIRVKAGAAAGEISVTASNGCGSTTARVLPVTPAQAAPVAPAAIAGETVPCIGARQTYSVPNPVAGVTYTWSLPTGWTMISEQGSSTMVVTASTASGQVTVTASNQCGMSAPTSLAVWPTGSVPALAGTIQGEGAVCASTQDLTYSIISSNAASTFNWQVPAGWNIVKGQGTPEIKVTAGSTGGNITVSAVNGCGQSDIRTLAVAVSASIPTTAGQIAGPATLCASAGEVTYRVPEAGGNSFTWSVPEGWAIVRGQGSNAVVVLVGATAGEIKVQARNACGTSAASVLAVRISTSAPAAVGPVSGEQAFCASPTSRTYSVAEVTGATAYTWHLPAGWEILTGHGTKAINVRPGATGGYVKVVASNDCGARADSTLVTVSQPLSTAPFSISGAKAACSSGEPITYTVPNVPGATHYTWSVPAGWQILEGQNGTTLRVKPGTGAGTVSLVATNACGTSASASLPVTISDNSPLVLGAITGQSVTCTTSRVTYQVPADASVNTYTWSVPAGWRIESGHGTHSITVLPGATAGLVSVIGVNGCGVTSSPSTLHVQVQAELPLRPNPIHVNAAALTPCTGQKGLVFKIDGVNGATSYEWSVPAGWKIESGQGGTTLTVTAGNQPGQISVVAKNGCGQSESRAVAVVPSVGAPVINGNIIGSAMVCANAGSVTFSINSTGATQFLWSVPAGWNLVSGQNSPTITVLPTTSGGTVTVVAQNSCGVSVVKSLTVASSEAGTLNPGVITGPTAYCASAEERTYTVSQVAGAVTYEWTVPAGWKIIRGQGTTRIVVSTQAGTGVVSVKGVNGCGSSANATLPVTVAPALGVPPVILDESSACVGNQFSVPTVAGVSYKWSLVSDTPGWTITAGQGSHRVMVQGPANAPNSSARIVVEANNGTCSTTSASVDITPKYLASELHLPNVFSPNNDRQNDTWTVRNLLEYPENDLVILNRWGSEVYRMKGYRNTWDGGGLADGTYYYVLKVRLCEGQEVTHKGYITIMR</sequence>
<feature type="domain" description="PKD-like" evidence="4">
    <location>
        <begin position="417"/>
        <end position="498"/>
    </location>
</feature>
<comment type="caution">
    <text evidence="5">The sequence shown here is derived from an EMBL/GenBank/DDBJ whole genome shotgun (WGS) entry which is preliminary data.</text>
</comment>
<comment type="similarity">
    <text evidence="1">Belongs to the ice-binding protein family.</text>
</comment>
<evidence type="ECO:0000256" key="2">
    <source>
        <dbReference type="ARBA" id="ARBA00022729"/>
    </source>
</evidence>
<feature type="domain" description="PKD-like" evidence="4">
    <location>
        <begin position="1373"/>
        <end position="1452"/>
    </location>
</feature>
<gene>
    <name evidence="6" type="ORF">ACD591_14050</name>
    <name evidence="5" type="ORF">FOE74_18175</name>
</gene>
<feature type="domain" description="PKD-like" evidence="4">
    <location>
        <begin position="1548"/>
        <end position="1625"/>
    </location>
</feature>
<dbReference type="Pfam" id="PF01345">
    <property type="entry name" value="DUF11"/>
    <property type="match status" value="1"/>
</dbReference>
<feature type="domain" description="PKD-like" evidence="4">
    <location>
        <begin position="764"/>
        <end position="843"/>
    </location>
</feature>
<feature type="domain" description="PKD-like" evidence="4">
    <location>
        <begin position="937"/>
        <end position="1016"/>
    </location>
</feature>
<dbReference type="Pfam" id="PF11999">
    <property type="entry name" value="Ice_binding"/>
    <property type="match status" value="1"/>
</dbReference>
<feature type="domain" description="PKD-like" evidence="4">
    <location>
        <begin position="1111"/>
        <end position="1189"/>
    </location>
</feature>
<reference evidence="6 8" key="3">
    <citation type="submission" date="2024-08" db="EMBL/GenBank/DDBJ databases">
        <authorList>
            <person name="Wei W."/>
        </authorList>
    </citation>
    <scope>NUCLEOTIDE SEQUENCE [LARGE SCALE GENOMIC DNA]</scope>
    <source>
        <strain evidence="6 8">XU2</strain>
    </source>
</reference>
<feature type="domain" description="PKD-like" evidence="4">
    <location>
        <begin position="676"/>
        <end position="757"/>
    </location>
</feature>